<dbReference type="Gene3D" id="3.20.20.150">
    <property type="entry name" value="Divalent-metal-dependent TIM barrel enzymes"/>
    <property type="match status" value="1"/>
</dbReference>
<dbReference type="InterPro" id="IPR007801">
    <property type="entry name" value="MbnB/TglH/ChrH"/>
</dbReference>
<dbReference type="RefSeq" id="WP_207249988.1">
    <property type="nucleotide sequence ID" value="NZ_JAFMPM010000006.1"/>
</dbReference>
<reference evidence="1 3" key="1">
    <citation type="submission" date="2021-03" db="EMBL/GenBank/DDBJ databases">
        <title>Draft genome and methylome analysis of Thiotrix fructosivoruns ATCC 49748.</title>
        <authorList>
            <person name="Fomenkov A."/>
            <person name="Grabovich M.Y."/>
            <person name="Roberts R.J."/>
        </authorList>
    </citation>
    <scope>NUCLEOTIDE SEQUENCE [LARGE SCALE GENOMIC DNA]</scope>
    <source>
        <strain evidence="1 3">ATCC 49748</strain>
    </source>
</reference>
<dbReference type="AlphaFoldDB" id="A0A8B0SMV3"/>
<dbReference type="Pfam" id="PF05114">
    <property type="entry name" value="MbnB_TglH_ChrH"/>
    <property type="match status" value="1"/>
</dbReference>
<name>A0A8B0SMV3_9GAMM</name>
<proteinExistence type="predicted"/>
<protein>
    <submittedName>
        <fullName evidence="2">DUF692 domain-containing protein</fullName>
    </submittedName>
</protein>
<dbReference type="InterPro" id="IPR036237">
    <property type="entry name" value="Xyl_isomerase-like_sf"/>
</dbReference>
<dbReference type="EMBL" id="CP072748">
    <property type="protein sequence ID" value="QTX12219.1"/>
    <property type="molecule type" value="Genomic_DNA"/>
</dbReference>
<sequence>MHSPNLRGAGLGFRRDHLVALEQQVPDCIDFFEIAPENWIGTDPSSAKRLRAFTERFAFVAHGLSLSLGGLTPLNTDLLGNIKHFMREHHIPLYTEHLSWCSDHGQLYDLLPIPFTADAIQHTVARIRQTQDILGQQIGIENASFYLQAPISEMDEATFINAVLTEADCLLHLDVNNVYVNSVNHAYDPYEFLRKLPKERVVYLHTAGHYQQEPNLLIDTHGAPVIDPVWALLDFTYAEFGVFPTLLERDYHIPPLQELVPEVQHIASLQRKYTA</sequence>
<dbReference type="SUPFAM" id="SSF51658">
    <property type="entry name" value="Xylose isomerase-like"/>
    <property type="match status" value="1"/>
</dbReference>
<keyword evidence="3" id="KW-1185">Reference proteome</keyword>
<reference evidence="2" key="2">
    <citation type="submission" date="2021-04" db="EMBL/GenBank/DDBJ databases">
        <title>Complete Genome and methylome analysis of Thiothrix fructosivorans ATCC 49748.</title>
        <authorList>
            <person name="Fomenkov A."/>
            <person name="Sun L."/>
            <person name="Vincze T."/>
            <person name="Grabovich M.Y."/>
            <person name="Roberts R.J."/>
        </authorList>
    </citation>
    <scope>NUCLEOTIDE SEQUENCE</scope>
    <source>
        <strain evidence="2">ATCC 49748</strain>
    </source>
</reference>
<dbReference type="Proteomes" id="UP000664466">
    <property type="component" value="Unassembled WGS sequence"/>
</dbReference>
<gene>
    <name evidence="2" type="ORF">J1836_007800</name>
    <name evidence="1" type="ORF">J1836_05025</name>
</gene>
<accession>A0A8B0SMV3</accession>
<dbReference type="PANTHER" id="PTHR42194">
    <property type="entry name" value="UPF0276 PROTEIN HI_1600"/>
    <property type="match status" value="1"/>
</dbReference>
<dbReference type="NCBIfam" id="NF003818">
    <property type="entry name" value="PRK05409.1"/>
    <property type="match status" value="1"/>
</dbReference>
<evidence type="ECO:0000313" key="3">
    <source>
        <dbReference type="Proteomes" id="UP000664466"/>
    </source>
</evidence>
<dbReference type="PANTHER" id="PTHR42194:SF1">
    <property type="entry name" value="UPF0276 PROTEIN HI_1600"/>
    <property type="match status" value="1"/>
</dbReference>
<organism evidence="2">
    <name type="scientific">Thiothrix fructosivorans</name>
    <dbReference type="NCBI Taxonomy" id="111770"/>
    <lineage>
        <taxon>Bacteria</taxon>
        <taxon>Pseudomonadati</taxon>
        <taxon>Pseudomonadota</taxon>
        <taxon>Gammaproteobacteria</taxon>
        <taxon>Thiotrichales</taxon>
        <taxon>Thiotrichaceae</taxon>
        <taxon>Thiothrix</taxon>
    </lineage>
</organism>
<evidence type="ECO:0000313" key="2">
    <source>
        <dbReference type="EMBL" id="QTX12219.1"/>
    </source>
</evidence>
<dbReference type="EMBL" id="JAFMPM010000006">
    <property type="protein sequence ID" value="MBO0612295.1"/>
    <property type="molecule type" value="Genomic_DNA"/>
</dbReference>
<evidence type="ECO:0000313" key="1">
    <source>
        <dbReference type="EMBL" id="MBO0612295.1"/>
    </source>
</evidence>